<dbReference type="EMBL" id="JACIJE010000006">
    <property type="protein sequence ID" value="MBB5690333.1"/>
    <property type="molecule type" value="Genomic_DNA"/>
</dbReference>
<dbReference type="AlphaFoldDB" id="A0A840Y8G9"/>
<dbReference type="PANTHER" id="PTHR13887">
    <property type="entry name" value="GLUTATHIONE S-TRANSFERASE KAPPA"/>
    <property type="match status" value="1"/>
</dbReference>
<dbReference type="PANTHER" id="PTHR13887:SF41">
    <property type="entry name" value="THIOREDOXIN SUPERFAMILY PROTEIN"/>
    <property type="match status" value="1"/>
</dbReference>
<reference evidence="2 3" key="1">
    <citation type="submission" date="2020-08" db="EMBL/GenBank/DDBJ databases">
        <title>Genomic Encyclopedia of Type Strains, Phase IV (KMG-IV): sequencing the most valuable type-strain genomes for metagenomic binning, comparative biology and taxonomic classification.</title>
        <authorList>
            <person name="Goeker M."/>
        </authorList>
    </citation>
    <scope>NUCLEOTIDE SEQUENCE [LARGE SCALE GENOMIC DNA]</scope>
    <source>
        <strain evidence="2 3">DSM 25895</strain>
    </source>
</reference>
<dbReference type="SUPFAM" id="SSF52833">
    <property type="entry name" value="Thioredoxin-like"/>
    <property type="match status" value="1"/>
</dbReference>
<evidence type="ECO:0000313" key="3">
    <source>
        <dbReference type="Proteomes" id="UP000562254"/>
    </source>
</evidence>
<sequence length="224" mass="24096">MSATEATAGRLEIVSDAICPWCWIGKAHLDAALALLAAEGLRFEIGWLPYQLNPDMPEGGVDRRAYRTEKFGSWERSQELDAQVAEAGRAAGLEFRHALMTRTPNTVEAHRLIRLAAPDGVQHAVAERLFRAYFQEGEDVGEPATLARLGAEAGMGEDALAAFAAGEAARAEVVAESLGLARAGISGVPSFLLDRHLLFSGAMPAERMAAGFRRAVEILRERAA</sequence>
<gene>
    <name evidence="2" type="ORF">FHS88_002466</name>
</gene>
<dbReference type="GO" id="GO:0016853">
    <property type="term" value="F:isomerase activity"/>
    <property type="evidence" value="ECO:0007669"/>
    <property type="project" value="UniProtKB-KW"/>
</dbReference>
<dbReference type="Proteomes" id="UP000562254">
    <property type="component" value="Unassembled WGS sequence"/>
</dbReference>
<dbReference type="RefSeq" id="WP_184485005.1">
    <property type="nucleotide sequence ID" value="NZ_JAAEDJ010000035.1"/>
</dbReference>
<dbReference type="Gene3D" id="3.40.30.10">
    <property type="entry name" value="Glutaredoxin"/>
    <property type="match status" value="1"/>
</dbReference>
<dbReference type="GO" id="GO:0016491">
    <property type="term" value="F:oxidoreductase activity"/>
    <property type="evidence" value="ECO:0007669"/>
    <property type="project" value="InterPro"/>
</dbReference>
<feature type="domain" description="DSBA-like thioredoxin" evidence="1">
    <location>
        <begin position="11"/>
        <end position="209"/>
    </location>
</feature>
<dbReference type="InterPro" id="IPR001853">
    <property type="entry name" value="DSBA-like_thioredoxin_dom"/>
</dbReference>
<name>A0A840Y8G9_9PROT</name>
<proteinExistence type="predicted"/>
<organism evidence="2 3">
    <name type="scientific">Neoroseomonas alkaliterrae</name>
    <dbReference type="NCBI Taxonomy" id="1452450"/>
    <lineage>
        <taxon>Bacteria</taxon>
        <taxon>Pseudomonadati</taxon>
        <taxon>Pseudomonadota</taxon>
        <taxon>Alphaproteobacteria</taxon>
        <taxon>Acetobacterales</taxon>
        <taxon>Acetobacteraceae</taxon>
        <taxon>Neoroseomonas</taxon>
    </lineage>
</organism>
<dbReference type="CDD" id="cd03024">
    <property type="entry name" value="DsbA_FrnE"/>
    <property type="match status" value="1"/>
</dbReference>
<evidence type="ECO:0000259" key="1">
    <source>
        <dbReference type="Pfam" id="PF01323"/>
    </source>
</evidence>
<accession>A0A840Y8G9</accession>
<evidence type="ECO:0000313" key="2">
    <source>
        <dbReference type="EMBL" id="MBB5690333.1"/>
    </source>
</evidence>
<keyword evidence="2" id="KW-0413">Isomerase</keyword>
<dbReference type="Pfam" id="PF01323">
    <property type="entry name" value="DSBA"/>
    <property type="match status" value="1"/>
</dbReference>
<keyword evidence="3" id="KW-1185">Reference proteome</keyword>
<protein>
    <submittedName>
        <fullName evidence="2">Putative DsbA family dithiol-disulfide isomerase</fullName>
    </submittedName>
</protein>
<dbReference type="InterPro" id="IPR036249">
    <property type="entry name" value="Thioredoxin-like_sf"/>
</dbReference>
<comment type="caution">
    <text evidence="2">The sequence shown here is derived from an EMBL/GenBank/DDBJ whole genome shotgun (WGS) entry which is preliminary data.</text>
</comment>